<dbReference type="Pfam" id="PF00586">
    <property type="entry name" value="AIRS"/>
    <property type="match status" value="1"/>
</dbReference>
<evidence type="ECO:0000256" key="8">
    <source>
        <dbReference type="ARBA" id="ARBA00022741"/>
    </source>
</evidence>
<dbReference type="Pfam" id="PF02769">
    <property type="entry name" value="AIRS_C"/>
    <property type="match status" value="1"/>
</dbReference>
<evidence type="ECO:0000256" key="4">
    <source>
        <dbReference type="ARBA" id="ARBA00013047"/>
    </source>
</evidence>
<accession>A0A9D8KAT1</accession>
<reference evidence="18" key="2">
    <citation type="submission" date="2021-01" db="EMBL/GenBank/DDBJ databases">
        <authorList>
            <person name="Hahn C.R."/>
            <person name="Youssef N.H."/>
            <person name="Elshahed M."/>
        </authorList>
    </citation>
    <scope>NUCLEOTIDE SEQUENCE</scope>
    <source>
        <strain evidence="18">Zod_Metabat.24</strain>
    </source>
</reference>
<proteinExistence type="inferred from homology"/>
<reference evidence="18" key="1">
    <citation type="journal article" date="2021" name="Environ. Microbiol.">
        <title>Genomic characterization of three novel Desulfobacterota classes expand the metabolic and phylogenetic diversity of the phylum.</title>
        <authorList>
            <person name="Murphy C.L."/>
            <person name="Biggerstaff J."/>
            <person name="Eichhorn A."/>
            <person name="Ewing E."/>
            <person name="Shahan R."/>
            <person name="Soriano D."/>
            <person name="Stewart S."/>
            <person name="VanMol K."/>
            <person name="Walker R."/>
            <person name="Walters P."/>
            <person name="Elshahed M.S."/>
            <person name="Youssef N.H."/>
        </authorList>
    </citation>
    <scope>NUCLEOTIDE SEQUENCE</scope>
    <source>
        <strain evidence="18">Zod_Metabat.24</strain>
    </source>
</reference>
<dbReference type="FunFam" id="3.30.1330.10:FF:000001">
    <property type="entry name" value="Phosphoribosylformylglycinamidine cyclo-ligase"/>
    <property type="match status" value="1"/>
</dbReference>
<evidence type="ECO:0000256" key="6">
    <source>
        <dbReference type="ARBA" id="ARBA00022490"/>
    </source>
</evidence>
<keyword evidence="9 15" id="KW-0658">Purine biosynthesis</keyword>
<evidence type="ECO:0000256" key="15">
    <source>
        <dbReference type="HAMAP-Rule" id="MF_00741"/>
    </source>
</evidence>
<evidence type="ECO:0000256" key="11">
    <source>
        <dbReference type="ARBA" id="ARBA00031908"/>
    </source>
</evidence>
<dbReference type="HAMAP" id="MF_00741">
    <property type="entry name" value="AIRS"/>
    <property type="match status" value="1"/>
</dbReference>
<dbReference type="Gene3D" id="3.30.1330.10">
    <property type="entry name" value="PurM-like, N-terminal domain"/>
    <property type="match status" value="1"/>
</dbReference>
<evidence type="ECO:0000256" key="12">
    <source>
        <dbReference type="ARBA" id="ARBA00032931"/>
    </source>
</evidence>
<dbReference type="Gene3D" id="3.90.650.10">
    <property type="entry name" value="PurM-like C-terminal domain"/>
    <property type="match status" value="1"/>
</dbReference>
<dbReference type="Proteomes" id="UP000809273">
    <property type="component" value="Unassembled WGS sequence"/>
</dbReference>
<dbReference type="PANTHER" id="PTHR10520:SF12">
    <property type="entry name" value="TRIFUNCTIONAL PURINE BIOSYNTHETIC PROTEIN ADENOSINE-3"/>
    <property type="match status" value="1"/>
</dbReference>
<dbReference type="EC" id="6.3.3.1" evidence="4 15"/>
<evidence type="ECO:0000259" key="17">
    <source>
        <dbReference type="Pfam" id="PF02769"/>
    </source>
</evidence>
<dbReference type="InterPro" id="IPR016188">
    <property type="entry name" value="PurM-like_N"/>
</dbReference>
<dbReference type="GO" id="GO:0005829">
    <property type="term" value="C:cytosol"/>
    <property type="evidence" value="ECO:0007669"/>
    <property type="project" value="TreeGrafter"/>
</dbReference>
<dbReference type="GO" id="GO:0004641">
    <property type="term" value="F:phosphoribosylformylglycinamidine cyclo-ligase activity"/>
    <property type="evidence" value="ECO:0007669"/>
    <property type="project" value="UniProtKB-UniRule"/>
</dbReference>
<feature type="domain" description="PurM-like N-terminal" evidence="16">
    <location>
        <begin position="56"/>
        <end position="160"/>
    </location>
</feature>
<dbReference type="CDD" id="cd02196">
    <property type="entry name" value="PurM"/>
    <property type="match status" value="1"/>
</dbReference>
<dbReference type="PANTHER" id="PTHR10520">
    <property type="entry name" value="TRIFUNCTIONAL PURINE BIOSYNTHETIC PROTEIN ADENOSINE-3-RELATED"/>
    <property type="match status" value="1"/>
</dbReference>
<comment type="similarity">
    <text evidence="3 15">Belongs to the AIR synthase family.</text>
</comment>
<comment type="caution">
    <text evidence="18">The sequence shown here is derived from an EMBL/GenBank/DDBJ whole genome shotgun (WGS) entry which is preliminary data.</text>
</comment>
<keyword evidence="7 15" id="KW-0436">Ligase</keyword>
<dbReference type="InterPro" id="IPR036676">
    <property type="entry name" value="PurM-like_C_sf"/>
</dbReference>
<dbReference type="EMBL" id="JAFGIX010000014">
    <property type="protein sequence ID" value="MBN1572155.1"/>
    <property type="molecule type" value="Genomic_DNA"/>
</dbReference>
<evidence type="ECO:0000256" key="3">
    <source>
        <dbReference type="ARBA" id="ARBA00010280"/>
    </source>
</evidence>
<dbReference type="GO" id="GO:0006189">
    <property type="term" value="P:'de novo' IMP biosynthetic process"/>
    <property type="evidence" value="ECO:0007669"/>
    <property type="project" value="UniProtKB-UniRule"/>
</dbReference>
<evidence type="ECO:0000256" key="5">
    <source>
        <dbReference type="ARBA" id="ARBA00020367"/>
    </source>
</evidence>
<dbReference type="InterPro" id="IPR010918">
    <property type="entry name" value="PurM-like_C_dom"/>
</dbReference>
<evidence type="ECO:0000256" key="9">
    <source>
        <dbReference type="ARBA" id="ARBA00022755"/>
    </source>
</evidence>
<evidence type="ECO:0000313" key="18">
    <source>
        <dbReference type="EMBL" id="MBN1572155.1"/>
    </source>
</evidence>
<dbReference type="SUPFAM" id="SSF56042">
    <property type="entry name" value="PurM C-terminal domain-like"/>
    <property type="match status" value="1"/>
</dbReference>
<organism evidence="18 19">
    <name type="scientific">Candidatus Zymogenus saltonus</name>
    <dbReference type="NCBI Taxonomy" id="2844893"/>
    <lineage>
        <taxon>Bacteria</taxon>
        <taxon>Deltaproteobacteria</taxon>
        <taxon>Candidatus Zymogenia</taxon>
        <taxon>Candidatus Zymogeniales</taxon>
        <taxon>Candidatus Zymogenaceae</taxon>
        <taxon>Candidatus Zymogenus</taxon>
    </lineage>
</organism>
<evidence type="ECO:0000256" key="14">
    <source>
        <dbReference type="ARBA" id="ARBA00049057"/>
    </source>
</evidence>
<evidence type="ECO:0000256" key="7">
    <source>
        <dbReference type="ARBA" id="ARBA00022598"/>
    </source>
</evidence>
<dbReference type="GO" id="GO:0005524">
    <property type="term" value="F:ATP binding"/>
    <property type="evidence" value="ECO:0007669"/>
    <property type="project" value="UniProtKB-KW"/>
</dbReference>
<evidence type="ECO:0000256" key="2">
    <source>
        <dbReference type="ARBA" id="ARBA00004686"/>
    </source>
</evidence>
<keyword evidence="6 15" id="KW-0963">Cytoplasm</keyword>
<evidence type="ECO:0000259" key="16">
    <source>
        <dbReference type="Pfam" id="PF00586"/>
    </source>
</evidence>
<dbReference type="GO" id="GO:0004637">
    <property type="term" value="F:phosphoribosylamine-glycine ligase activity"/>
    <property type="evidence" value="ECO:0007669"/>
    <property type="project" value="TreeGrafter"/>
</dbReference>
<evidence type="ECO:0000256" key="10">
    <source>
        <dbReference type="ARBA" id="ARBA00022840"/>
    </source>
</evidence>
<dbReference type="FunFam" id="3.90.650.10:FF:000011">
    <property type="entry name" value="Phosphoribosylformylglycinamidine cyclo-ligase"/>
    <property type="match status" value="1"/>
</dbReference>
<evidence type="ECO:0000256" key="13">
    <source>
        <dbReference type="ARBA" id="ARBA00033093"/>
    </source>
</evidence>
<dbReference type="SUPFAM" id="SSF55326">
    <property type="entry name" value="PurM N-terminal domain-like"/>
    <property type="match status" value="1"/>
</dbReference>
<comment type="catalytic activity">
    <reaction evidence="14 15">
        <text>2-formamido-N(1)-(5-O-phospho-beta-D-ribosyl)acetamidine + ATP = 5-amino-1-(5-phospho-beta-D-ribosyl)imidazole + ADP + phosphate + H(+)</text>
        <dbReference type="Rhea" id="RHEA:23032"/>
        <dbReference type="ChEBI" id="CHEBI:15378"/>
        <dbReference type="ChEBI" id="CHEBI:30616"/>
        <dbReference type="ChEBI" id="CHEBI:43474"/>
        <dbReference type="ChEBI" id="CHEBI:137981"/>
        <dbReference type="ChEBI" id="CHEBI:147287"/>
        <dbReference type="ChEBI" id="CHEBI:456216"/>
        <dbReference type="EC" id="6.3.3.1"/>
    </reaction>
</comment>
<dbReference type="InterPro" id="IPR004733">
    <property type="entry name" value="PurM_cligase"/>
</dbReference>
<keyword evidence="8 15" id="KW-0547">Nucleotide-binding</keyword>
<keyword evidence="10 15" id="KW-0067">ATP-binding</keyword>
<gene>
    <name evidence="15" type="primary">purM</name>
    <name evidence="18" type="ORF">JW984_03045</name>
</gene>
<comment type="subcellular location">
    <subcellularLocation>
        <location evidence="1 15">Cytoplasm</location>
    </subcellularLocation>
</comment>
<dbReference type="GO" id="GO:0046084">
    <property type="term" value="P:adenine biosynthetic process"/>
    <property type="evidence" value="ECO:0007669"/>
    <property type="project" value="TreeGrafter"/>
</dbReference>
<comment type="pathway">
    <text evidence="2 15">Purine metabolism; IMP biosynthesis via de novo pathway; 5-amino-1-(5-phospho-D-ribosyl)imidazole from N(2)-formyl-N(1)-(5-phospho-D-ribosyl)glycinamide: step 2/2.</text>
</comment>
<dbReference type="NCBIfam" id="TIGR00878">
    <property type="entry name" value="purM"/>
    <property type="match status" value="1"/>
</dbReference>
<evidence type="ECO:0000256" key="1">
    <source>
        <dbReference type="ARBA" id="ARBA00004496"/>
    </source>
</evidence>
<dbReference type="InterPro" id="IPR036921">
    <property type="entry name" value="PurM-like_N_sf"/>
</dbReference>
<sequence>MGITYKDSGVDINKANLFVKKIKEDIDSTRTEGVMGEIGGFGGFFRPDIAGMKDPVLVSSTDGVGTKLIIAQMMGIHRTVGIDLVAMVANDIIVTGALPIFFLDYIATGSIDDGVLADVISGIAKGCIDAECALIGGETAEMPGFYPEGKYDLCGFSVGLAERDSVIDGSKIEAGDAIVGVTSSGLHSNGFSLVRKIVFDTLKMKLDNHVEELKKSIGEELLTPTRIYVKMAKSLFLGEVKIHAISHITGGGLVDNIERLLPEGLSAVIDTKSWDVPPIFRFIKEAGKIEELEMMRTFNNGIGLALIVPSDEVDKAVSILKKSGESPSVIGGIERKKGEAKEGGRVLFR</sequence>
<evidence type="ECO:0000313" key="19">
    <source>
        <dbReference type="Proteomes" id="UP000809273"/>
    </source>
</evidence>
<feature type="domain" description="PurM-like C-terminal" evidence="17">
    <location>
        <begin position="173"/>
        <end position="338"/>
    </location>
</feature>
<protein>
    <recommendedName>
        <fullName evidence="5 15">Phosphoribosylformylglycinamidine cyclo-ligase</fullName>
        <ecNumber evidence="4 15">6.3.3.1</ecNumber>
    </recommendedName>
    <alternativeName>
        <fullName evidence="12 15">AIR synthase</fullName>
    </alternativeName>
    <alternativeName>
        <fullName evidence="13 15">AIRS</fullName>
    </alternativeName>
    <alternativeName>
        <fullName evidence="11 15">Phosphoribosyl-aminoimidazole synthetase</fullName>
    </alternativeName>
</protein>
<name>A0A9D8KAT1_9DELT</name>
<dbReference type="AlphaFoldDB" id="A0A9D8KAT1"/>